<comment type="similarity">
    <text evidence="1">Belongs to the LysR transcriptional regulatory family.</text>
</comment>
<keyword evidence="3" id="KW-0378">Hydrolase</keyword>
<keyword evidence="6" id="KW-0804">Transcription</keyword>
<dbReference type="PROSITE" id="PS01174">
    <property type="entry name" value="LIPASE_GDXG_SER"/>
    <property type="match status" value="1"/>
</dbReference>
<sequence>MAAGEQKPDERQQPGRVLPLPAAPDAIELRHLRAFVAVADELNFGRAASRLYLSQPALSRQIRTLERLVGGDLLRRSTHRVELTLAGDALLDRARRLLTDLDDAISATQSIGGEFAERAARAWQSVRDLTDDGTEIEQFRGAVEDFNAGIALPEGTRVRPVNAGGVPALAVAAAADRPLTVLHLHGGAYVAGSAFGFRPLAGALAVATDAGILLPDYRLAPEHPFPAAVDDAVHAYTWMLDTGTPPAEITVAGDSAGAGLVVSMLITLKDHGLPQPGRVLLLCPWVDLTCETWPPDEQEPQPILDPERFRRFAAAYLNGHDLGDPRVSPLTADLSGLPPMLLQAGTGEPLAGDAHRLTERARSFGVDARLELYPSSTHMFQYFWSFLPEAANALEHAGAFTRRVLD</sequence>
<dbReference type="RefSeq" id="WP_130343591.1">
    <property type="nucleotide sequence ID" value="NZ_SGWQ01000002.1"/>
</dbReference>
<evidence type="ECO:0000259" key="8">
    <source>
        <dbReference type="PROSITE" id="PS50931"/>
    </source>
</evidence>
<comment type="similarity">
    <text evidence="2">Belongs to the 'GDXG' lipolytic enzyme family.</text>
</comment>
<keyword evidence="10" id="KW-1185">Reference proteome</keyword>
<dbReference type="Proteomes" id="UP000294257">
    <property type="component" value="Unassembled WGS sequence"/>
</dbReference>
<dbReference type="SUPFAM" id="SSF46785">
    <property type="entry name" value="Winged helix' DNA-binding domain"/>
    <property type="match status" value="1"/>
</dbReference>
<accession>A0A4Q7L2M7</accession>
<dbReference type="Gene3D" id="3.40.50.1820">
    <property type="entry name" value="alpha/beta hydrolase"/>
    <property type="match status" value="1"/>
</dbReference>
<dbReference type="PANTHER" id="PTHR48081:SF30">
    <property type="entry name" value="ACETYL-HYDROLASE LIPR-RELATED"/>
    <property type="match status" value="1"/>
</dbReference>
<keyword evidence="5" id="KW-0238">DNA-binding</keyword>
<organism evidence="9 10">
    <name type="scientific">Herbihabitans rhizosphaerae</name>
    <dbReference type="NCBI Taxonomy" id="1872711"/>
    <lineage>
        <taxon>Bacteria</taxon>
        <taxon>Bacillati</taxon>
        <taxon>Actinomycetota</taxon>
        <taxon>Actinomycetes</taxon>
        <taxon>Pseudonocardiales</taxon>
        <taxon>Pseudonocardiaceae</taxon>
        <taxon>Herbihabitans</taxon>
    </lineage>
</organism>
<dbReference type="InterPro" id="IPR013094">
    <property type="entry name" value="AB_hydrolase_3"/>
</dbReference>
<evidence type="ECO:0000256" key="6">
    <source>
        <dbReference type="ARBA" id="ARBA00023163"/>
    </source>
</evidence>
<feature type="active site" evidence="7">
    <location>
        <position position="255"/>
    </location>
</feature>
<dbReference type="InterPro" id="IPR036390">
    <property type="entry name" value="WH_DNA-bd_sf"/>
</dbReference>
<gene>
    <name evidence="9" type="ORF">EV193_102789</name>
</gene>
<proteinExistence type="inferred from homology"/>
<evidence type="ECO:0000256" key="2">
    <source>
        <dbReference type="ARBA" id="ARBA00010515"/>
    </source>
</evidence>
<evidence type="ECO:0000256" key="4">
    <source>
        <dbReference type="ARBA" id="ARBA00023015"/>
    </source>
</evidence>
<evidence type="ECO:0000313" key="9">
    <source>
        <dbReference type="EMBL" id="RZS43808.1"/>
    </source>
</evidence>
<protein>
    <submittedName>
        <fullName evidence="9">Acetyl esterase/lipase</fullName>
    </submittedName>
</protein>
<reference evidence="9 10" key="1">
    <citation type="submission" date="2019-02" db="EMBL/GenBank/DDBJ databases">
        <title>Genomic Encyclopedia of Type Strains, Phase IV (KMG-IV): sequencing the most valuable type-strain genomes for metagenomic binning, comparative biology and taxonomic classification.</title>
        <authorList>
            <person name="Goeker M."/>
        </authorList>
    </citation>
    <scope>NUCLEOTIDE SEQUENCE [LARGE SCALE GENOMIC DNA]</scope>
    <source>
        <strain evidence="9 10">DSM 101727</strain>
    </source>
</reference>
<dbReference type="PRINTS" id="PR00039">
    <property type="entry name" value="HTHLYSR"/>
</dbReference>
<evidence type="ECO:0000256" key="1">
    <source>
        <dbReference type="ARBA" id="ARBA00009437"/>
    </source>
</evidence>
<dbReference type="GO" id="GO:0003677">
    <property type="term" value="F:DNA binding"/>
    <property type="evidence" value="ECO:0007669"/>
    <property type="project" value="UniProtKB-KW"/>
</dbReference>
<dbReference type="OrthoDB" id="128186at2"/>
<feature type="domain" description="HTH lysR-type" evidence="8">
    <location>
        <begin position="27"/>
        <end position="84"/>
    </location>
</feature>
<dbReference type="SUPFAM" id="SSF53474">
    <property type="entry name" value="alpha/beta-Hydrolases"/>
    <property type="match status" value="1"/>
</dbReference>
<dbReference type="AlphaFoldDB" id="A0A4Q7L2M7"/>
<evidence type="ECO:0000256" key="7">
    <source>
        <dbReference type="PROSITE-ProRule" id="PRU10038"/>
    </source>
</evidence>
<dbReference type="InterPro" id="IPR036388">
    <property type="entry name" value="WH-like_DNA-bd_sf"/>
</dbReference>
<comment type="caution">
    <text evidence="9">The sequence shown here is derived from an EMBL/GenBank/DDBJ whole genome shotgun (WGS) entry which is preliminary data.</text>
</comment>
<evidence type="ECO:0000256" key="5">
    <source>
        <dbReference type="ARBA" id="ARBA00023125"/>
    </source>
</evidence>
<dbReference type="GO" id="GO:0003700">
    <property type="term" value="F:DNA-binding transcription factor activity"/>
    <property type="evidence" value="ECO:0007669"/>
    <property type="project" value="InterPro"/>
</dbReference>
<dbReference type="Gene3D" id="1.10.10.10">
    <property type="entry name" value="Winged helix-like DNA-binding domain superfamily/Winged helix DNA-binding domain"/>
    <property type="match status" value="1"/>
</dbReference>
<evidence type="ECO:0000313" key="10">
    <source>
        <dbReference type="Proteomes" id="UP000294257"/>
    </source>
</evidence>
<dbReference type="PANTHER" id="PTHR48081">
    <property type="entry name" value="AB HYDROLASE SUPERFAMILY PROTEIN C4A8.06C"/>
    <property type="match status" value="1"/>
</dbReference>
<evidence type="ECO:0000256" key="3">
    <source>
        <dbReference type="ARBA" id="ARBA00022801"/>
    </source>
</evidence>
<dbReference type="FunFam" id="1.10.10.10:FF:000001">
    <property type="entry name" value="LysR family transcriptional regulator"/>
    <property type="match status" value="1"/>
</dbReference>
<keyword evidence="4" id="KW-0805">Transcription regulation</keyword>
<dbReference type="Pfam" id="PF00126">
    <property type="entry name" value="HTH_1"/>
    <property type="match status" value="1"/>
</dbReference>
<dbReference type="InterPro" id="IPR000847">
    <property type="entry name" value="LysR_HTH_N"/>
</dbReference>
<dbReference type="InterPro" id="IPR033140">
    <property type="entry name" value="Lipase_GDXG_put_SER_AS"/>
</dbReference>
<dbReference type="PROSITE" id="PS50931">
    <property type="entry name" value="HTH_LYSR"/>
    <property type="match status" value="1"/>
</dbReference>
<dbReference type="Pfam" id="PF07859">
    <property type="entry name" value="Abhydrolase_3"/>
    <property type="match status" value="1"/>
</dbReference>
<dbReference type="GO" id="GO:0004806">
    <property type="term" value="F:triacylglycerol lipase activity"/>
    <property type="evidence" value="ECO:0007669"/>
    <property type="project" value="TreeGrafter"/>
</dbReference>
<dbReference type="EMBL" id="SGWQ01000002">
    <property type="protein sequence ID" value="RZS43808.1"/>
    <property type="molecule type" value="Genomic_DNA"/>
</dbReference>
<dbReference type="InterPro" id="IPR050300">
    <property type="entry name" value="GDXG_lipolytic_enzyme"/>
</dbReference>
<name>A0A4Q7L2M7_9PSEU</name>
<dbReference type="InterPro" id="IPR029058">
    <property type="entry name" value="AB_hydrolase_fold"/>
</dbReference>